<evidence type="ECO:0000256" key="1">
    <source>
        <dbReference type="SAM" id="MobiDB-lite"/>
    </source>
</evidence>
<proteinExistence type="predicted"/>
<feature type="compositionally biased region" description="Polar residues" evidence="1">
    <location>
        <begin position="41"/>
        <end position="50"/>
    </location>
</feature>
<dbReference type="EMBL" id="MU129019">
    <property type="protein sequence ID" value="KAF9510285.1"/>
    <property type="molecule type" value="Genomic_DNA"/>
</dbReference>
<feature type="compositionally biased region" description="Polar residues" evidence="1">
    <location>
        <begin position="59"/>
        <end position="69"/>
    </location>
</feature>
<evidence type="ECO:0000313" key="4">
    <source>
        <dbReference type="Proteomes" id="UP000886523"/>
    </source>
</evidence>
<dbReference type="PANTHER" id="PTHR35872">
    <property type="entry name" value="INTEGRAL MEMBRANE PROTEIN (AFU_ORTHOLOGUE AFUA_5G07110)"/>
    <property type="match status" value="1"/>
</dbReference>
<protein>
    <submittedName>
        <fullName evidence="3">Uncharacterized protein</fullName>
    </submittedName>
</protein>
<accession>A0A9P6ARS8</accession>
<gene>
    <name evidence="3" type="ORF">BS47DRAFT_92513</name>
</gene>
<keyword evidence="2" id="KW-1133">Transmembrane helix</keyword>
<feature type="transmembrane region" description="Helical" evidence="2">
    <location>
        <begin position="492"/>
        <end position="516"/>
    </location>
</feature>
<reference evidence="3" key="1">
    <citation type="journal article" date="2020" name="Nat. Commun.">
        <title>Large-scale genome sequencing of mycorrhizal fungi provides insights into the early evolution of symbiotic traits.</title>
        <authorList>
            <person name="Miyauchi S."/>
            <person name="Kiss E."/>
            <person name="Kuo A."/>
            <person name="Drula E."/>
            <person name="Kohler A."/>
            <person name="Sanchez-Garcia M."/>
            <person name="Morin E."/>
            <person name="Andreopoulos B."/>
            <person name="Barry K.W."/>
            <person name="Bonito G."/>
            <person name="Buee M."/>
            <person name="Carver A."/>
            <person name="Chen C."/>
            <person name="Cichocki N."/>
            <person name="Clum A."/>
            <person name="Culley D."/>
            <person name="Crous P.W."/>
            <person name="Fauchery L."/>
            <person name="Girlanda M."/>
            <person name="Hayes R.D."/>
            <person name="Keri Z."/>
            <person name="LaButti K."/>
            <person name="Lipzen A."/>
            <person name="Lombard V."/>
            <person name="Magnuson J."/>
            <person name="Maillard F."/>
            <person name="Murat C."/>
            <person name="Nolan M."/>
            <person name="Ohm R.A."/>
            <person name="Pangilinan J."/>
            <person name="Pereira M.F."/>
            <person name="Perotto S."/>
            <person name="Peter M."/>
            <person name="Pfister S."/>
            <person name="Riley R."/>
            <person name="Sitrit Y."/>
            <person name="Stielow J.B."/>
            <person name="Szollosi G."/>
            <person name="Zifcakova L."/>
            <person name="Stursova M."/>
            <person name="Spatafora J.W."/>
            <person name="Tedersoo L."/>
            <person name="Vaario L.M."/>
            <person name="Yamada A."/>
            <person name="Yan M."/>
            <person name="Wang P."/>
            <person name="Xu J."/>
            <person name="Bruns T."/>
            <person name="Baldrian P."/>
            <person name="Vilgalys R."/>
            <person name="Dunand C."/>
            <person name="Henrissat B."/>
            <person name="Grigoriev I.V."/>
            <person name="Hibbett D."/>
            <person name="Nagy L.G."/>
            <person name="Martin F.M."/>
        </authorList>
    </citation>
    <scope>NUCLEOTIDE SEQUENCE</scope>
    <source>
        <strain evidence="3">UP504</strain>
    </source>
</reference>
<keyword evidence="2" id="KW-0812">Transmembrane</keyword>
<feature type="region of interest" description="Disordered" evidence="1">
    <location>
        <begin position="293"/>
        <end position="313"/>
    </location>
</feature>
<keyword evidence="4" id="KW-1185">Reference proteome</keyword>
<sequence length="632" mass="69827">MPSVRVKKNYATLPEPSDGEGSPDFGTGARQGRGRSRSATVSSVFRNSRAPSDPGDQGPNIQPPSSSLTPAPGPQLRPQTKDDGNATDAEDDGRSWVSDAIARRRLNVSSTASDRPGIPHRVSAPLAVSADNGQASSSPSFARHLAVPGAGIPRPPSRSPSNPSLTAPPNLADVALARRASSPHLGVPQLMTLQVPTGTSARTEEQPVAELHDPFTDETPSSEYSSDDDDSESEYDDEEHHLDDVVEHLDVIDPQVAVVSHLSNAANSILIPRLPIYSRRPVVTLPTLSPSDTFESLPDTEGAEKAPRKRRKTEDELDAHVEHVLKRRARIRRTLRGLGQFLMTPTGIVVGIYGFLVVFWGAAIVFFLAKFINLHNPQQQKFWIEISSQVENALFTVTGVGLIPWRLMDTYRILFIWHYKRLDARLRMRLDLPPLQHPDDLPDPQIDPNFTHVLTEKQQKDLRRQQREFAKSQTWYRPHSTDTHRAFPIGTALLICLLVDGNSFFQCILCGTMWGLNEYNRPPWTTGLLIPASFLCGIGAAVIIARGGSKTKRRAEVEERLRVALNMEKNGDRRGLIHDFTDQQHIVYNRTGREVNGLIMIPPRIGEADEDDAEHKGNAVVQVFGGRAGHIP</sequence>
<feature type="transmembrane region" description="Helical" evidence="2">
    <location>
        <begin position="528"/>
        <end position="545"/>
    </location>
</feature>
<evidence type="ECO:0000256" key="2">
    <source>
        <dbReference type="SAM" id="Phobius"/>
    </source>
</evidence>
<dbReference type="Pfam" id="PF11204">
    <property type="entry name" value="DUF2985"/>
    <property type="match status" value="1"/>
</dbReference>
<dbReference type="AlphaFoldDB" id="A0A9P6ARS8"/>
<feature type="compositionally biased region" description="Polar residues" evidence="1">
    <location>
        <begin position="131"/>
        <end position="140"/>
    </location>
</feature>
<dbReference type="Proteomes" id="UP000886523">
    <property type="component" value="Unassembled WGS sequence"/>
</dbReference>
<organism evidence="3 4">
    <name type="scientific">Hydnum rufescens UP504</name>
    <dbReference type="NCBI Taxonomy" id="1448309"/>
    <lineage>
        <taxon>Eukaryota</taxon>
        <taxon>Fungi</taxon>
        <taxon>Dikarya</taxon>
        <taxon>Basidiomycota</taxon>
        <taxon>Agaricomycotina</taxon>
        <taxon>Agaricomycetes</taxon>
        <taxon>Cantharellales</taxon>
        <taxon>Hydnaceae</taxon>
        <taxon>Hydnum</taxon>
    </lineage>
</organism>
<feature type="transmembrane region" description="Helical" evidence="2">
    <location>
        <begin position="341"/>
        <end position="372"/>
    </location>
</feature>
<keyword evidence="2" id="KW-0472">Membrane</keyword>
<feature type="compositionally biased region" description="Basic and acidic residues" evidence="1">
    <location>
        <begin position="202"/>
        <end position="215"/>
    </location>
</feature>
<evidence type="ECO:0000313" key="3">
    <source>
        <dbReference type="EMBL" id="KAF9510285.1"/>
    </source>
</evidence>
<feature type="region of interest" description="Disordered" evidence="1">
    <location>
        <begin position="1"/>
        <end position="169"/>
    </location>
</feature>
<dbReference type="InterPro" id="IPR021369">
    <property type="entry name" value="DUF2985"/>
</dbReference>
<comment type="caution">
    <text evidence="3">The sequence shown here is derived from an EMBL/GenBank/DDBJ whole genome shotgun (WGS) entry which is preliminary data.</text>
</comment>
<feature type="compositionally biased region" description="Basic and acidic residues" evidence="1">
    <location>
        <begin position="302"/>
        <end position="313"/>
    </location>
</feature>
<name>A0A9P6ARS8_9AGAM</name>
<dbReference type="PANTHER" id="PTHR35872:SF2">
    <property type="entry name" value="INTEGRAL MEMBRANE PROTEIN (AFU_ORTHOLOGUE AFUA_5G07110)"/>
    <property type="match status" value="1"/>
</dbReference>
<feature type="compositionally biased region" description="Acidic residues" evidence="1">
    <location>
        <begin position="225"/>
        <end position="237"/>
    </location>
</feature>
<feature type="region of interest" description="Disordered" evidence="1">
    <location>
        <begin position="197"/>
        <end position="240"/>
    </location>
</feature>
<dbReference type="OrthoDB" id="3365211at2759"/>